<dbReference type="PANTHER" id="PTHR23001">
    <property type="entry name" value="EUKARYOTIC TRANSLATION INITIATION FACTOR"/>
    <property type="match status" value="1"/>
</dbReference>
<dbReference type="InterPro" id="IPR002735">
    <property type="entry name" value="Transl_init_fac_IF2/IF5_dom"/>
</dbReference>
<dbReference type="NCBIfam" id="NF003067">
    <property type="entry name" value="PRK03988.1"/>
    <property type="match status" value="1"/>
</dbReference>
<evidence type="ECO:0000256" key="3">
    <source>
        <dbReference type="ARBA" id="ARBA00011243"/>
    </source>
</evidence>
<comment type="subunit">
    <text evidence="3 9">Heterotrimer composed of an alpha, a beta and a gamma chain.</text>
</comment>
<comment type="function">
    <text evidence="1 9">eIF-2 functions in the early steps of protein synthesis by forming a ternary complex with GTP and initiator tRNA.</text>
</comment>
<dbReference type="HAMAP" id="MF_00232">
    <property type="entry name" value="eIF_2_beta"/>
    <property type="match status" value="1"/>
</dbReference>
<organism evidence="11">
    <name type="scientific">Ignisphaera aggregans</name>
    <dbReference type="NCBI Taxonomy" id="334771"/>
    <lineage>
        <taxon>Archaea</taxon>
        <taxon>Thermoproteota</taxon>
        <taxon>Thermoprotei</taxon>
        <taxon>Desulfurococcales</taxon>
        <taxon>Desulfurococcaceae</taxon>
        <taxon>Ignisphaera</taxon>
    </lineage>
</organism>
<dbReference type="Gene3D" id="3.30.30.170">
    <property type="match status" value="1"/>
</dbReference>
<feature type="domain" description="Translation initiation factor IF2/IF5" evidence="10">
    <location>
        <begin position="62"/>
        <end position="170"/>
    </location>
</feature>
<evidence type="ECO:0000256" key="8">
    <source>
        <dbReference type="ARBA" id="ARBA00032408"/>
    </source>
</evidence>
<comment type="caution">
    <text evidence="11">The sequence shown here is derived from an EMBL/GenBank/DDBJ whole genome shotgun (WGS) entry which is preliminary data.</text>
</comment>
<evidence type="ECO:0000313" key="11">
    <source>
        <dbReference type="EMBL" id="HGM07299.1"/>
    </source>
</evidence>
<dbReference type="GO" id="GO:0003743">
    <property type="term" value="F:translation initiation factor activity"/>
    <property type="evidence" value="ECO:0007669"/>
    <property type="project" value="UniProtKB-UniRule"/>
</dbReference>
<protein>
    <recommendedName>
        <fullName evidence="4 9">Translation initiation factor 2 subunit beta</fullName>
    </recommendedName>
    <alternativeName>
        <fullName evidence="7 9">aIF2-beta</fullName>
    </alternativeName>
    <alternativeName>
        <fullName evidence="8 9">eIF-2-beta</fullName>
    </alternativeName>
</protein>
<keyword evidence="5 9" id="KW-0396">Initiation factor</keyword>
<dbReference type="InterPro" id="IPR016190">
    <property type="entry name" value="Transl_init_fac_IF2/IF5_Zn-bd"/>
</dbReference>
<dbReference type="InterPro" id="IPR004458">
    <property type="entry name" value="TIF2_bsu_arc"/>
</dbReference>
<dbReference type="Pfam" id="PF01873">
    <property type="entry name" value="eIF-5_eIF-2B"/>
    <property type="match status" value="1"/>
</dbReference>
<evidence type="ECO:0000256" key="5">
    <source>
        <dbReference type="ARBA" id="ARBA00022540"/>
    </source>
</evidence>
<comment type="similarity">
    <text evidence="2 9">Belongs to the eIF-2-beta/eIF-5 family.</text>
</comment>
<accession>A0A7C4D362</accession>
<evidence type="ECO:0000259" key="10">
    <source>
        <dbReference type="SMART" id="SM00653"/>
    </source>
</evidence>
<dbReference type="EMBL" id="DTCA01000086">
    <property type="protein sequence ID" value="HGM07299.1"/>
    <property type="molecule type" value="Genomic_DNA"/>
</dbReference>
<keyword evidence="6 9" id="KW-0648">Protein biosynthesis</keyword>
<dbReference type="SUPFAM" id="SSF100966">
    <property type="entry name" value="Translation initiation factor 2 beta, aIF2beta, N-terminal domain"/>
    <property type="match status" value="1"/>
</dbReference>
<dbReference type="InterPro" id="IPR045196">
    <property type="entry name" value="IF2/IF5"/>
</dbReference>
<evidence type="ECO:0000256" key="6">
    <source>
        <dbReference type="ARBA" id="ARBA00022917"/>
    </source>
</evidence>
<dbReference type="AlphaFoldDB" id="A0A7C4D362"/>
<evidence type="ECO:0000256" key="1">
    <source>
        <dbReference type="ARBA" id="ARBA00003323"/>
    </source>
</evidence>
<reference evidence="11" key="1">
    <citation type="journal article" date="2020" name="mSystems">
        <title>Genome- and Community-Level Interaction Insights into Carbon Utilization and Element Cycling Functions of Hydrothermarchaeota in Hydrothermal Sediment.</title>
        <authorList>
            <person name="Zhou Z."/>
            <person name="Liu Y."/>
            <person name="Xu W."/>
            <person name="Pan J."/>
            <person name="Luo Z.H."/>
            <person name="Li M."/>
        </authorList>
    </citation>
    <scope>NUCLEOTIDE SEQUENCE [LARGE SCALE GENOMIC DNA]</scope>
    <source>
        <strain evidence="11">SpSt-658</strain>
    </source>
</reference>
<sequence length="176" mass="20634">MFLYRSSSYHLKPQVVAYQVISSINLYEVRDRILVDNELKILYDYDYMLDRAYSLLPVKKSSRAYDIPFPEVEYIGDHTVIKNFNHICERLRRDPRIVMRYILKELGKPGGLDERNVLTIYSSIKAQSIRELYNRFLETYVKCPTCGSYDTELGKEGKVYYIKCLACGAKSFVKPI</sequence>
<name>A0A7C4D362_9CREN</name>
<dbReference type="InterPro" id="IPR016189">
    <property type="entry name" value="Transl_init_fac_IF2/IF5_N"/>
</dbReference>
<gene>
    <name evidence="9" type="primary">eif2b</name>
    <name evidence="11" type="ORF">ENU31_02680</name>
</gene>
<proteinExistence type="inferred from homology"/>
<evidence type="ECO:0000256" key="7">
    <source>
        <dbReference type="ARBA" id="ARBA00031466"/>
    </source>
</evidence>
<dbReference type="SMART" id="SM00653">
    <property type="entry name" value="eIF2B_5"/>
    <property type="match status" value="1"/>
</dbReference>
<dbReference type="SUPFAM" id="SSF75689">
    <property type="entry name" value="Zinc-binding domain of translation initiation factor 2 beta"/>
    <property type="match status" value="1"/>
</dbReference>
<dbReference type="PANTHER" id="PTHR23001:SF3">
    <property type="entry name" value="EUKARYOTIC TRANSLATION INITIATION FACTOR 2 SUBUNIT 2"/>
    <property type="match status" value="1"/>
</dbReference>
<evidence type="ECO:0000256" key="4">
    <source>
        <dbReference type="ARBA" id="ARBA00022314"/>
    </source>
</evidence>
<evidence type="ECO:0000256" key="2">
    <source>
        <dbReference type="ARBA" id="ARBA00010397"/>
    </source>
</evidence>
<evidence type="ECO:0000256" key="9">
    <source>
        <dbReference type="HAMAP-Rule" id="MF_00232"/>
    </source>
</evidence>